<dbReference type="InterPro" id="IPR011545">
    <property type="entry name" value="DEAD/DEAH_box_helicase_dom"/>
</dbReference>
<keyword evidence="4" id="KW-0347">Helicase</keyword>
<dbReference type="SMART" id="SM00490">
    <property type="entry name" value="HELICc"/>
    <property type="match status" value="1"/>
</dbReference>
<dbReference type="GO" id="GO:0016787">
    <property type="term" value="F:hydrolase activity"/>
    <property type="evidence" value="ECO:0007669"/>
    <property type="project" value="UniProtKB-KW"/>
</dbReference>
<evidence type="ECO:0000259" key="8">
    <source>
        <dbReference type="PROSITE" id="PS51194"/>
    </source>
</evidence>
<keyword evidence="2" id="KW-0547">Nucleotide-binding</keyword>
<evidence type="ECO:0000256" key="3">
    <source>
        <dbReference type="ARBA" id="ARBA00022801"/>
    </source>
</evidence>
<proteinExistence type="predicted"/>
<feature type="compositionally biased region" description="Polar residues" evidence="6">
    <location>
        <begin position="32"/>
        <end position="42"/>
    </location>
</feature>
<dbReference type="GO" id="GO:0005634">
    <property type="term" value="C:nucleus"/>
    <property type="evidence" value="ECO:0000318"/>
    <property type="project" value="GO_Central"/>
</dbReference>
<dbReference type="InterPro" id="IPR027417">
    <property type="entry name" value="P-loop_NTPase"/>
</dbReference>
<dbReference type="RefSeq" id="XP_001743102.1">
    <property type="nucleotide sequence ID" value="XM_001743050.1"/>
</dbReference>
<name>A9USP7_MONBE</name>
<dbReference type="InterPro" id="IPR001650">
    <property type="entry name" value="Helicase_C-like"/>
</dbReference>
<dbReference type="OMA" id="HTRKMAG"/>
<dbReference type="eggNOG" id="KOG0332">
    <property type="taxonomic scope" value="Eukaryota"/>
</dbReference>
<dbReference type="PANTHER" id="PTHR47963:SF8">
    <property type="entry name" value="ATP-DEPENDENT RNA HELICASE DEAD"/>
    <property type="match status" value="1"/>
</dbReference>
<dbReference type="GO" id="GO:0003724">
    <property type="term" value="F:RNA helicase activity"/>
    <property type="evidence" value="ECO:0000318"/>
    <property type="project" value="GO_Central"/>
</dbReference>
<keyword evidence="3" id="KW-0378">Hydrolase</keyword>
<dbReference type="GO" id="GO:0016973">
    <property type="term" value="P:poly(A)+ mRNA export from nucleus"/>
    <property type="evidence" value="ECO:0000318"/>
    <property type="project" value="GO_Central"/>
</dbReference>
<dbReference type="Pfam" id="PF00271">
    <property type="entry name" value="Helicase_C"/>
    <property type="match status" value="1"/>
</dbReference>
<feature type="domain" description="Helicase ATP-binding" evidence="7">
    <location>
        <begin position="170"/>
        <end position="344"/>
    </location>
</feature>
<sequence length="538" mass="59032">MSEFSSDAAAPWATTEGSSESWADSPFPALEDQQQASATTDSGAKKTAQADKEAGENKGLDKLAADLGDALDTDKESKSAEAAETAKDAPPAAAPSFSSKLLIDVEGVDLDIQRSDKSSPLYSALTFEDVGKQPDTLPIREQVLINCYAKGFKQPSKIQSAALPILLRNSPELGRPENLIFQSQAGTGKTAAFSLNLLTRCDPSIKLPQAIYTAPTFLLCQQTLKTIDELAQDTGATRLNTFNGTTAPNFTKGKITQQIVVGTLGRLANQAVGAPRNRQFDFKNIKYFVIDEADDLLAKPNSRADIDKIMGKLDKNVQVILLSATFEEGVMEFALKTAPEPRAVITLPIKEVTLDNVKQLYIQCRNDDEKFRALCEIYEAVNVGQTVIFVKERGVAFDLAKRLMAERFTVEVLVGGKDMNKQQQDAVLTRFRRGESKVLITTDILARGIDVPQVSLVVNFNLPVDMDEKQHRLSISFEKYAHRIGRAGRFGKKGTAITMVLPQEEQQIKLIEQHYSHPIELVNVFSDEFAEAAKDAEN</sequence>
<evidence type="ECO:0000313" key="10">
    <source>
        <dbReference type="Proteomes" id="UP000001357"/>
    </source>
</evidence>
<evidence type="ECO:0000259" key="7">
    <source>
        <dbReference type="PROSITE" id="PS51192"/>
    </source>
</evidence>
<dbReference type="GO" id="GO:0003729">
    <property type="term" value="F:mRNA binding"/>
    <property type="evidence" value="ECO:0000318"/>
    <property type="project" value="GO_Central"/>
</dbReference>
<organism evidence="9 10">
    <name type="scientific">Monosiga brevicollis</name>
    <name type="common">Choanoflagellate</name>
    <dbReference type="NCBI Taxonomy" id="81824"/>
    <lineage>
        <taxon>Eukaryota</taxon>
        <taxon>Choanoflagellata</taxon>
        <taxon>Craspedida</taxon>
        <taxon>Salpingoecidae</taxon>
        <taxon>Monosiga</taxon>
    </lineage>
</organism>
<dbReference type="STRING" id="81824.A9USP7"/>
<evidence type="ECO:0000256" key="5">
    <source>
        <dbReference type="ARBA" id="ARBA00022840"/>
    </source>
</evidence>
<dbReference type="Proteomes" id="UP000001357">
    <property type="component" value="Unassembled WGS sequence"/>
</dbReference>
<dbReference type="GO" id="GO:0010494">
    <property type="term" value="C:cytoplasmic stress granule"/>
    <property type="evidence" value="ECO:0000318"/>
    <property type="project" value="GO_Central"/>
</dbReference>
<dbReference type="EC" id="3.6.4.13" evidence="1"/>
<evidence type="ECO:0000256" key="6">
    <source>
        <dbReference type="SAM" id="MobiDB-lite"/>
    </source>
</evidence>
<evidence type="ECO:0000313" key="9">
    <source>
        <dbReference type="EMBL" id="EDQ91816.1"/>
    </source>
</evidence>
<reference evidence="9 10" key="1">
    <citation type="journal article" date="2008" name="Nature">
        <title>The genome of the choanoflagellate Monosiga brevicollis and the origin of metazoans.</title>
        <authorList>
            <consortium name="JGI Sequencing"/>
            <person name="King N."/>
            <person name="Westbrook M.J."/>
            <person name="Young S.L."/>
            <person name="Kuo A."/>
            <person name="Abedin M."/>
            <person name="Chapman J."/>
            <person name="Fairclough S."/>
            <person name="Hellsten U."/>
            <person name="Isogai Y."/>
            <person name="Letunic I."/>
            <person name="Marr M."/>
            <person name="Pincus D."/>
            <person name="Putnam N."/>
            <person name="Rokas A."/>
            <person name="Wright K.J."/>
            <person name="Zuzow R."/>
            <person name="Dirks W."/>
            <person name="Good M."/>
            <person name="Goodstein D."/>
            <person name="Lemons D."/>
            <person name="Li W."/>
            <person name="Lyons J.B."/>
            <person name="Morris A."/>
            <person name="Nichols S."/>
            <person name="Richter D.J."/>
            <person name="Salamov A."/>
            <person name="Bork P."/>
            <person name="Lim W.A."/>
            <person name="Manning G."/>
            <person name="Miller W.T."/>
            <person name="McGinnis W."/>
            <person name="Shapiro H."/>
            <person name="Tjian R."/>
            <person name="Grigoriev I.V."/>
            <person name="Rokhsar D."/>
        </authorList>
    </citation>
    <scope>NUCLEOTIDE SEQUENCE [LARGE SCALE GENOMIC DNA]</scope>
    <source>
        <strain evidence="10">MX1 / ATCC 50154</strain>
    </source>
</reference>
<protein>
    <recommendedName>
        <fullName evidence="1">RNA helicase</fullName>
        <ecNumber evidence="1">3.6.4.13</ecNumber>
    </recommendedName>
</protein>
<dbReference type="FunCoup" id="A9USP7">
    <property type="interactions" value="1594"/>
</dbReference>
<dbReference type="PROSITE" id="PS51192">
    <property type="entry name" value="HELICASE_ATP_BIND_1"/>
    <property type="match status" value="1"/>
</dbReference>
<feature type="domain" description="Helicase C-terminal" evidence="8">
    <location>
        <begin position="356"/>
        <end position="530"/>
    </location>
</feature>
<feature type="compositionally biased region" description="Basic and acidic residues" evidence="6">
    <location>
        <begin position="72"/>
        <end position="87"/>
    </location>
</feature>
<dbReference type="InterPro" id="IPR014001">
    <property type="entry name" value="Helicase_ATP-bd"/>
</dbReference>
<dbReference type="PROSITE" id="PS51194">
    <property type="entry name" value="HELICASE_CTER"/>
    <property type="match status" value="1"/>
</dbReference>
<gene>
    <name evidence="9" type="ORF">MONBRDRAFT_14272</name>
</gene>
<dbReference type="EMBL" id="CH991544">
    <property type="protein sequence ID" value="EDQ91816.1"/>
    <property type="molecule type" value="Genomic_DNA"/>
</dbReference>
<dbReference type="Pfam" id="PF00270">
    <property type="entry name" value="DEAD"/>
    <property type="match status" value="1"/>
</dbReference>
<dbReference type="KEGG" id="mbr:MONBRDRAFT_14272"/>
<dbReference type="GeneID" id="5888746"/>
<dbReference type="PANTHER" id="PTHR47963">
    <property type="entry name" value="DEAD-BOX ATP-DEPENDENT RNA HELICASE 47, MITOCHONDRIAL"/>
    <property type="match status" value="1"/>
</dbReference>
<keyword evidence="10" id="KW-1185">Reference proteome</keyword>
<dbReference type="InterPro" id="IPR050547">
    <property type="entry name" value="DEAD_box_RNA_helicases"/>
</dbReference>
<dbReference type="CDD" id="cd18787">
    <property type="entry name" value="SF2_C_DEAD"/>
    <property type="match status" value="1"/>
</dbReference>
<dbReference type="Gene3D" id="3.40.50.300">
    <property type="entry name" value="P-loop containing nucleotide triphosphate hydrolases"/>
    <property type="match status" value="2"/>
</dbReference>
<dbReference type="GO" id="GO:0005524">
    <property type="term" value="F:ATP binding"/>
    <property type="evidence" value="ECO:0007669"/>
    <property type="project" value="UniProtKB-KW"/>
</dbReference>
<feature type="compositionally biased region" description="Basic and acidic residues" evidence="6">
    <location>
        <begin position="48"/>
        <end position="64"/>
    </location>
</feature>
<accession>A9USP7</accession>
<evidence type="ECO:0000256" key="1">
    <source>
        <dbReference type="ARBA" id="ARBA00012552"/>
    </source>
</evidence>
<feature type="region of interest" description="Disordered" evidence="6">
    <location>
        <begin position="1"/>
        <end position="94"/>
    </location>
</feature>
<evidence type="ECO:0000256" key="4">
    <source>
        <dbReference type="ARBA" id="ARBA00022806"/>
    </source>
</evidence>
<evidence type="ECO:0000256" key="2">
    <source>
        <dbReference type="ARBA" id="ARBA00022741"/>
    </source>
</evidence>
<dbReference type="SUPFAM" id="SSF52540">
    <property type="entry name" value="P-loop containing nucleoside triphosphate hydrolases"/>
    <property type="match status" value="1"/>
</dbReference>
<dbReference type="AlphaFoldDB" id="A9USP7"/>
<keyword evidence="5" id="KW-0067">ATP-binding</keyword>
<dbReference type="InParanoid" id="A9USP7"/>
<dbReference type="SMART" id="SM00487">
    <property type="entry name" value="DEXDc"/>
    <property type="match status" value="1"/>
</dbReference>